<evidence type="ECO:0000256" key="1">
    <source>
        <dbReference type="ARBA" id="ARBA00004651"/>
    </source>
</evidence>
<gene>
    <name evidence="8" type="ORF">SAMN05216529_12340</name>
</gene>
<keyword evidence="2" id="KW-0813">Transport</keyword>
<feature type="transmembrane region" description="Helical" evidence="7">
    <location>
        <begin position="129"/>
        <end position="151"/>
    </location>
</feature>
<dbReference type="PIRSF" id="PIRSF006603">
    <property type="entry name" value="DinF"/>
    <property type="match status" value="1"/>
</dbReference>
<dbReference type="InterPro" id="IPR002528">
    <property type="entry name" value="MATE_fam"/>
</dbReference>
<keyword evidence="6 7" id="KW-0472">Membrane</keyword>
<reference evidence="9" key="1">
    <citation type="submission" date="2017-07" db="EMBL/GenBank/DDBJ databases">
        <authorList>
            <person name="Varghese N."/>
            <person name="Submissions S."/>
        </authorList>
    </citation>
    <scope>NUCLEOTIDE SEQUENCE [LARGE SCALE GENOMIC DNA]</scope>
    <source>
        <strain evidence="9">NLAE-zl-C134</strain>
    </source>
</reference>
<feature type="transmembrane region" description="Helical" evidence="7">
    <location>
        <begin position="262"/>
        <end position="286"/>
    </location>
</feature>
<feature type="transmembrane region" description="Helical" evidence="7">
    <location>
        <begin position="230"/>
        <end position="256"/>
    </location>
</feature>
<dbReference type="EMBL" id="UHJJ01000023">
    <property type="protein sequence ID" value="SUQ16198.1"/>
    <property type="molecule type" value="Genomic_DNA"/>
</dbReference>
<dbReference type="InterPro" id="IPR051327">
    <property type="entry name" value="MATE_MepA_subfamily"/>
</dbReference>
<dbReference type="InterPro" id="IPR048279">
    <property type="entry name" value="MdtK-like"/>
</dbReference>
<evidence type="ECO:0000256" key="6">
    <source>
        <dbReference type="ARBA" id="ARBA00023136"/>
    </source>
</evidence>
<dbReference type="PANTHER" id="PTHR43823">
    <property type="entry name" value="SPORULATION PROTEIN YKVU"/>
    <property type="match status" value="1"/>
</dbReference>
<evidence type="ECO:0000313" key="9">
    <source>
        <dbReference type="Proteomes" id="UP000254051"/>
    </source>
</evidence>
<dbReference type="PROSITE" id="PS51257">
    <property type="entry name" value="PROKAR_LIPOPROTEIN"/>
    <property type="match status" value="1"/>
</dbReference>
<feature type="transmembrane region" description="Helical" evidence="7">
    <location>
        <begin position="410"/>
        <end position="430"/>
    </location>
</feature>
<keyword evidence="3" id="KW-1003">Cell membrane</keyword>
<dbReference type="GO" id="GO:0005886">
    <property type="term" value="C:plasma membrane"/>
    <property type="evidence" value="ECO:0007669"/>
    <property type="project" value="UniProtKB-SubCell"/>
</dbReference>
<accession>A0A316AB97</accession>
<evidence type="ECO:0000256" key="5">
    <source>
        <dbReference type="ARBA" id="ARBA00022989"/>
    </source>
</evidence>
<proteinExistence type="predicted"/>
<keyword evidence="9" id="KW-1185">Reference proteome</keyword>
<dbReference type="PANTHER" id="PTHR43823:SF3">
    <property type="entry name" value="MULTIDRUG EXPORT PROTEIN MEPA"/>
    <property type="match status" value="1"/>
</dbReference>
<feature type="transmembrane region" description="Helical" evidence="7">
    <location>
        <begin position="189"/>
        <end position="209"/>
    </location>
</feature>
<evidence type="ECO:0000313" key="8">
    <source>
        <dbReference type="EMBL" id="SUQ16198.1"/>
    </source>
</evidence>
<feature type="transmembrane region" description="Helical" evidence="7">
    <location>
        <begin position="163"/>
        <end position="183"/>
    </location>
</feature>
<dbReference type="GO" id="GO:0042910">
    <property type="term" value="F:xenobiotic transmembrane transporter activity"/>
    <property type="evidence" value="ECO:0007669"/>
    <property type="project" value="InterPro"/>
</dbReference>
<feature type="transmembrane region" description="Helical" evidence="7">
    <location>
        <begin position="307"/>
        <end position="329"/>
    </location>
</feature>
<dbReference type="GO" id="GO:0015297">
    <property type="term" value="F:antiporter activity"/>
    <property type="evidence" value="ECO:0007669"/>
    <property type="project" value="InterPro"/>
</dbReference>
<feature type="transmembrane region" description="Helical" evidence="7">
    <location>
        <begin position="50"/>
        <end position="70"/>
    </location>
</feature>
<dbReference type="NCBIfam" id="TIGR00797">
    <property type="entry name" value="matE"/>
    <property type="match status" value="1"/>
</dbReference>
<feature type="transmembrane region" description="Helical" evidence="7">
    <location>
        <begin position="382"/>
        <end position="404"/>
    </location>
</feature>
<dbReference type="RefSeq" id="WP_109714597.1">
    <property type="nucleotide sequence ID" value="NZ_QGDS01000023.1"/>
</dbReference>
<dbReference type="Proteomes" id="UP000254051">
    <property type="component" value="Unassembled WGS sequence"/>
</dbReference>
<dbReference type="Pfam" id="PF01554">
    <property type="entry name" value="MatE"/>
    <property type="match status" value="2"/>
</dbReference>
<feature type="transmembrane region" description="Helical" evidence="7">
    <location>
        <begin position="12"/>
        <end position="30"/>
    </location>
</feature>
<feature type="transmembrane region" description="Helical" evidence="7">
    <location>
        <begin position="355"/>
        <end position="375"/>
    </location>
</feature>
<evidence type="ECO:0000256" key="2">
    <source>
        <dbReference type="ARBA" id="ARBA00022448"/>
    </source>
</evidence>
<organism evidence="8 9">
    <name type="scientific">Faecalicatena contorta</name>
    <dbReference type="NCBI Taxonomy" id="39482"/>
    <lineage>
        <taxon>Bacteria</taxon>
        <taxon>Bacillati</taxon>
        <taxon>Bacillota</taxon>
        <taxon>Clostridia</taxon>
        <taxon>Lachnospirales</taxon>
        <taxon>Lachnospiraceae</taxon>
        <taxon>Faecalicatena</taxon>
    </lineage>
</organism>
<protein>
    <submittedName>
        <fullName evidence="8">Putative efflux protein, MATE family</fullName>
    </submittedName>
</protein>
<evidence type="ECO:0000256" key="4">
    <source>
        <dbReference type="ARBA" id="ARBA00022692"/>
    </source>
</evidence>
<name>A0A316AB97_9FIRM</name>
<sequence length="439" mass="47737">MKTDSILHTFIKYVSTNILGMIGLSCYILADTFFIARGVGPDGLTALNLAIPVYSFINGLGLMIGMGGATRYSISEGNGEKKTRKTIFTQALFFVLILAAAFFFIGLLLPYQLAALLGADAAILPLSGVYLRILLLFAPMFMLNNLLLCFVRNDGKPQLSMTAMLLGSLSNVILDYVFVFPLGLGMAGAAVATGIAPIVSILILSRHFIRKENQFHLHRTRISFKRMLDISALGVSSLIVEVSSGVVIIVFNILILKDSGNLGVAAYGILANIALVLISIFTGISQGIQPVLSSCFGKRETQNIKTVLRYALTASVLFALVSYGVTYIFSDGIVELFNKEHNTELREIAVKGMHIYFTGFLFIGINIISAVYFSSIDKPRQAFLISCLRGFLLVIPLAFLLSSLLGLTGIWLTVPAAEGLVMLLSVAMLLRFRNFTKGR</sequence>
<evidence type="ECO:0000256" key="7">
    <source>
        <dbReference type="SAM" id="Phobius"/>
    </source>
</evidence>
<evidence type="ECO:0000256" key="3">
    <source>
        <dbReference type="ARBA" id="ARBA00022475"/>
    </source>
</evidence>
<feature type="transmembrane region" description="Helical" evidence="7">
    <location>
        <begin position="91"/>
        <end position="109"/>
    </location>
</feature>
<keyword evidence="4 7" id="KW-0812">Transmembrane</keyword>
<comment type="subcellular location">
    <subcellularLocation>
        <location evidence="1">Cell membrane</location>
        <topology evidence="1">Multi-pass membrane protein</topology>
    </subcellularLocation>
</comment>
<keyword evidence="5 7" id="KW-1133">Transmembrane helix</keyword>
<dbReference type="AlphaFoldDB" id="A0A316AB97"/>
<dbReference type="OrthoDB" id="305360at2"/>